<keyword evidence="3" id="KW-1185">Reference proteome</keyword>
<feature type="compositionally biased region" description="Basic and acidic residues" evidence="1">
    <location>
        <begin position="390"/>
        <end position="405"/>
    </location>
</feature>
<dbReference type="OrthoDB" id="273683at2759"/>
<feature type="region of interest" description="Disordered" evidence="1">
    <location>
        <begin position="122"/>
        <end position="530"/>
    </location>
</feature>
<dbReference type="SMR" id="A0A836KLW4"/>
<feature type="region of interest" description="Disordered" evidence="1">
    <location>
        <begin position="1239"/>
        <end position="1328"/>
    </location>
</feature>
<feature type="compositionally biased region" description="Low complexity" evidence="1">
    <location>
        <begin position="1088"/>
        <end position="1098"/>
    </location>
</feature>
<feature type="region of interest" description="Disordered" evidence="1">
    <location>
        <begin position="1035"/>
        <end position="1056"/>
    </location>
</feature>
<evidence type="ECO:0000256" key="1">
    <source>
        <dbReference type="SAM" id="MobiDB-lite"/>
    </source>
</evidence>
<evidence type="ECO:0000313" key="3">
    <source>
        <dbReference type="Proteomes" id="UP000673552"/>
    </source>
</evidence>
<feature type="compositionally biased region" description="Polar residues" evidence="1">
    <location>
        <begin position="1305"/>
        <end position="1320"/>
    </location>
</feature>
<dbReference type="GeneID" id="92511869"/>
<feature type="compositionally biased region" description="Polar residues" evidence="1">
    <location>
        <begin position="1271"/>
        <end position="1285"/>
    </location>
</feature>
<feature type="compositionally biased region" description="Low complexity" evidence="1">
    <location>
        <begin position="1472"/>
        <end position="1485"/>
    </location>
</feature>
<feature type="compositionally biased region" description="Polar residues" evidence="1">
    <location>
        <begin position="460"/>
        <end position="470"/>
    </location>
</feature>
<feature type="compositionally biased region" description="Low complexity" evidence="1">
    <location>
        <begin position="155"/>
        <end position="165"/>
    </location>
</feature>
<feature type="compositionally biased region" description="Pro residues" evidence="1">
    <location>
        <begin position="477"/>
        <end position="487"/>
    </location>
</feature>
<evidence type="ECO:0000313" key="2">
    <source>
        <dbReference type="EMBL" id="KAG5470513.1"/>
    </source>
</evidence>
<gene>
    <name evidence="2" type="ORF">LSCM1_01757</name>
</gene>
<protein>
    <submittedName>
        <fullName evidence="2">Uncharacterized protein</fullName>
    </submittedName>
</protein>
<feature type="region of interest" description="Disordered" evidence="1">
    <location>
        <begin position="856"/>
        <end position="886"/>
    </location>
</feature>
<accession>A0A836KLW4</accession>
<feature type="compositionally biased region" description="Polar residues" evidence="1">
    <location>
        <begin position="671"/>
        <end position="683"/>
    </location>
</feature>
<feature type="region of interest" description="Disordered" evidence="1">
    <location>
        <begin position="1532"/>
        <end position="1616"/>
    </location>
</feature>
<feature type="region of interest" description="Disordered" evidence="1">
    <location>
        <begin position="750"/>
        <end position="791"/>
    </location>
</feature>
<dbReference type="Proteomes" id="UP000673552">
    <property type="component" value="Chromosome 32"/>
</dbReference>
<sequence>MPEEKKPRFLQQTTSQLLHQQEALRKRREMLERESAKPPVMRFGTSTPPRNAGRHGRSPVPPSSTSERQAAHSALPQVSGVHRELNWSRSEDEKAVERAPMRFSTLFRPSPAASVLTHARVASAHYSPSSPSPREVNTSDQVDALLTKRRKETSSPRTVSPRSPVLQRSRMERDCIPSEKTKRRMDSPALVFAANPDKAAQTTAGEASQAGASQTSARNVTPPQAAVELRTSASRPDPQEALTDEQDEATGIAAFSNTFPVPRFTPLSPVPASATKRPQQTDDEVQSTPIRFAIGEFRTPRPLTRHSNAVTPVAGQSFPVQRDDADPQAPPAVERKIETRPTASPTPEPAPRVRASAGPATGAEECAPPIPPEREAHLSIAHGTASTEVADTHDTVQTTEPREAILHSSPFANVSPRRKTPSPPRRTKVSPAPTPQDLIHSVQVSAEKRPCGCERPTPSPGNWNLRRNTATPSRTGSPPPTPVPPSNRPMTDFGAPLQKCCDRPTPVSLSSQPAGGEIRNTTAGASSASPWPTTENIICSIMAATSEGLRRGREVCEAATVHSFSEEADRGALEQFSNGEGNASHTNSSNRAMPETFDMHANVEDKECVGGHDFHAAPHAYDAAHTPSPVPSDRQYGESLLASAEKRRCGRPTPPERNLDVAVGGDPDSHASYTTSGSPQPSASHLLRSLDVSIEKGSPRGKPADRAEQVRGSGTGEASAREAAGQLTAFRTPSPTPTPEHVIASLQASAEKRGRSGAVDATTAPTDSLAAAPTSTSCSSYQSPTLTPQNVKDSVQKLVREPQQVTRCDAPAPMRPWKEMSKGTPNSASCGATWNSSASPVVTAENVDVTLDTLERDQRYQSRSSHASRASGVSPEEPSDLLPHDSALSSLGAAEKADGVDACETRAPVTEEAAPPAVASPAPSEIAATSTMFFDCVSAPSTPALQSAETAKKDEDTLESAIHRRGAAHVPQHFYDLQREVAEISKGRSRTRTLLPHAYERLSPIPTQTMPVAGDTPPAVAPIEQEQVAYHAPLHEADDPRDGGHAASEKDAETEDLARRSSLILVYPSASPQPLLQQPHKPAPAVPAPSVSPVQVPRTPTPPPRCPLQQARSLAIERRPVNSIRSDHHESPLPRPVPLRSQVALGQAVQMSHKSSHSGTVPPVWGAPCVLAAKCGVACAPPHRACMQPPPSRCTAALPREEAVDQEANLFDPQNDWMDLVQPLQPHTITVSPQGGTVVYTEHSSTESPGNLEGPVRCASPSRSRKRSRSAQTPLPQTRQLTAATPASIALTLDDGVSSGRKSSRNAATPKSQAPQTPRSSARGRKSQAEELLEMLPAEVMAEVVRIEEAEGFTAACTAAAAVPVDSLDCRPSLGSCDGRLSGVSDGDSTLGLASTISQRVSQRPRRVYHNYDYYIQYLQGIANSSAKKARKAAGRRTHRAVLKDVASVNAKPIVQHAGGGRPSAASPLPCGSRSRSGSSRGIGSPATSTKSSAMRVPEDTAVSPEMSSPRRAGGRRQLTVSTRLSAELQKALFKEPLPAKTTRKRSLRKASAKSTKPAKKSSTPSPKGRGSVSSTTTPKVAKAPPSDTRGKRSIKKFVTAKAMRLPRRSAKRGKA</sequence>
<feature type="compositionally biased region" description="Polar residues" evidence="1">
    <location>
        <begin position="200"/>
        <end position="222"/>
    </location>
</feature>
<feature type="compositionally biased region" description="Basic and acidic residues" evidence="1">
    <location>
        <begin position="81"/>
        <end position="98"/>
    </location>
</feature>
<feature type="compositionally biased region" description="Basic residues" evidence="1">
    <location>
        <begin position="1605"/>
        <end position="1616"/>
    </location>
</feature>
<feature type="compositionally biased region" description="Basic residues" evidence="1">
    <location>
        <begin position="1542"/>
        <end position="1560"/>
    </location>
</feature>
<feature type="compositionally biased region" description="Basic and acidic residues" evidence="1">
    <location>
        <begin position="693"/>
        <end position="709"/>
    </location>
</feature>
<feature type="region of interest" description="Disordered" evidence="1">
    <location>
        <begin position="1072"/>
        <end position="1107"/>
    </location>
</feature>
<reference evidence="2 3" key="1">
    <citation type="submission" date="2021-03" db="EMBL/GenBank/DDBJ databases">
        <title>Leishmania (Mundinia) martiniquensis Genome sequencing and assembly.</title>
        <authorList>
            <person name="Almutairi H."/>
            <person name="Gatherer D."/>
        </authorList>
    </citation>
    <scope>NUCLEOTIDE SEQUENCE [LARGE SCALE GENOMIC DNA]</scope>
    <source>
        <strain evidence="2">LSCM1</strain>
    </source>
</reference>
<feature type="region of interest" description="Disordered" evidence="1">
    <location>
        <begin position="1"/>
        <end position="98"/>
    </location>
</feature>
<feature type="compositionally biased region" description="Polar residues" evidence="1">
    <location>
        <begin position="507"/>
        <end position="530"/>
    </location>
</feature>
<feature type="compositionally biased region" description="Basic and acidic residues" evidence="1">
    <location>
        <begin position="169"/>
        <end position="186"/>
    </location>
</feature>
<organism evidence="2 3">
    <name type="scientific">Leishmania martiniquensis</name>
    <dbReference type="NCBI Taxonomy" id="1580590"/>
    <lineage>
        <taxon>Eukaryota</taxon>
        <taxon>Discoba</taxon>
        <taxon>Euglenozoa</taxon>
        <taxon>Kinetoplastea</taxon>
        <taxon>Metakinetoplastina</taxon>
        <taxon>Trypanosomatida</taxon>
        <taxon>Trypanosomatidae</taxon>
        <taxon>Leishmaniinae</taxon>
        <taxon>Leishmania</taxon>
    </lineage>
</organism>
<feature type="region of interest" description="Disordered" evidence="1">
    <location>
        <begin position="809"/>
        <end position="838"/>
    </location>
</feature>
<feature type="compositionally biased region" description="Basic residues" evidence="1">
    <location>
        <begin position="416"/>
        <end position="428"/>
    </location>
</feature>
<feature type="compositionally biased region" description="Polar residues" evidence="1">
    <location>
        <begin position="823"/>
        <end position="838"/>
    </location>
</feature>
<dbReference type="EMBL" id="JAFEUZ010000032">
    <property type="protein sequence ID" value="KAG5470513.1"/>
    <property type="molecule type" value="Genomic_DNA"/>
</dbReference>
<proteinExistence type="predicted"/>
<comment type="caution">
    <text evidence="2">The sequence shown here is derived from an EMBL/GenBank/DDBJ whole genome shotgun (WGS) entry which is preliminary data.</text>
</comment>
<feature type="compositionally biased region" description="Polar residues" evidence="1">
    <location>
        <begin position="773"/>
        <end position="791"/>
    </location>
</feature>
<feature type="region of interest" description="Disordered" evidence="1">
    <location>
        <begin position="644"/>
        <end position="722"/>
    </location>
</feature>
<feature type="region of interest" description="Disordered" evidence="1">
    <location>
        <begin position="1454"/>
        <end position="1519"/>
    </location>
</feature>
<feature type="compositionally biased region" description="Low complexity" evidence="1">
    <location>
        <begin position="10"/>
        <end position="21"/>
    </location>
</feature>
<dbReference type="KEGG" id="lmat:92511869"/>
<name>A0A836KLW4_9TRYP</name>
<dbReference type="RefSeq" id="XP_067175906.1">
    <property type="nucleotide sequence ID" value="XM_067319357.1"/>
</dbReference>